<dbReference type="Pfam" id="PF00814">
    <property type="entry name" value="TsaD"/>
    <property type="match status" value="1"/>
</dbReference>
<proteinExistence type="predicted"/>
<protein>
    <submittedName>
        <fullName evidence="2">tRNA (Adenosine(37)-N6)-threonylcarbamoyltransferase complex dimerization subunit type 1 TsaB</fullName>
        <ecNumber evidence="2">2.3.1.234</ecNumber>
    </submittedName>
</protein>
<dbReference type="EMBL" id="JAJNCT010000030">
    <property type="protein sequence ID" value="MCD2167533.1"/>
    <property type="molecule type" value="Genomic_DNA"/>
</dbReference>
<evidence type="ECO:0000313" key="3">
    <source>
        <dbReference type="Proteomes" id="UP001199260"/>
    </source>
</evidence>
<organism evidence="2 3">
    <name type="scientific">Comamonas koreensis</name>
    <dbReference type="NCBI Taxonomy" id="160825"/>
    <lineage>
        <taxon>Bacteria</taxon>
        <taxon>Pseudomonadati</taxon>
        <taxon>Pseudomonadota</taxon>
        <taxon>Betaproteobacteria</taxon>
        <taxon>Burkholderiales</taxon>
        <taxon>Comamonadaceae</taxon>
        <taxon>Comamonas</taxon>
    </lineage>
</organism>
<keyword evidence="3" id="KW-1185">Reference proteome</keyword>
<dbReference type="NCBIfam" id="TIGR03725">
    <property type="entry name" value="T6A_YeaZ"/>
    <property type="match status" value="1"/>
</dbReference>
<dbReference type="PANTHER" id="PTHR11735:SF11">
    <property type="entry name" value="TRNA THREONYLCARBAMOYLADENOSINE BIOSYNTHESIS PROTEIN TSAB"/>
    <property type="match status" value="1"/>
</dbReference>
<dbReference type="InterPro" id="IPR022496">
    <property type="entry name" value="T6A_TsaB"/>
</dbReference>
<dbReference type="RefSeq" id="WP_230779509.1">
    <property type="nucleotide sequence ID" value="NZ_JAJNCT010000030.1"/>
</dbReference>
<keyword evidence="2" id="KW-0808">Transferase</keyword>
<gene>
    <name evidence="2" type="primary">tsaB</name>
    <name evidence="2" type="ORF">LPW39_20655</name>
</gene>
<dbReference type="GO" id="GO:0005829">
    <property type="term" value="C:cytosol"/>
    <property type="evidence" value="ECO:0007669"/>
    <property type="project" value="TreeGrafter"/>
</dbReference>
<sequence>MNLLALESSTDTLFIATARDDQRWLHSGAGGQHTSSQLLPAVRGLMADAGLSFDALDAIVFGRGPGSFTGLRTACAIAQGLAFVAKGGQGVPVLPVDTLMAVAEEARLQHGCTQVLACLDARMDEVYNAVYQYVDGHWQTLGDLQVCPPQDVQVPQGFVVAGNAQPIYGDRLAPDATHLQAMPTAQALLSLAPYLLAQGQAVAAQDALPLYIRDKVAKTTAEREAEKQAQAASNPGSAP</sequence>
<dbReference type="GO" id="GO:0002949">
    <property type="term" value="P:tRNA threonylcarbamoyladenosine modification"/>
    <property type="evidence" value="ECO:0007669"/>
    <property type="project" value="InterPro"/>
</dbReference>
<comment type="caution">
    <text evidence="2">The sequence shown here is derived from an EMBL/GenBank/DDBJ whole genome shotgun (WGS) entry which is preliminary data.</text>
</comment>
<dbReference type="PANTHER" id="PTHR11735">
    <property type="entry name" value="TRNA N6-ADENOSINE THREONYLCARBAMOYLTRANSFERASE"/>
    <property type="match status" value="1"/>
</dbReference>
<feature type="domain" description="Gcp-like" evidence="1">
    <location>
        <begin position="32"/>
        <end position="163"/>
    </location>
</feature>
<dbReference type="InterPro" id="IPR043129">
    <property type="entry name" value="ATPase_NBD"/>
</dbReference>
<evidence type="ECO:0000259" key="1">
    <source>
        <dbReference type="Pfam" id="PF00814"/>
    </source>
</evidence>
<dbReference type="Gene3D" id="3.30.420.40">
    <property type="match status" value="2"/>
</dbReference>
<accession>A0AAW4Y2K9</accession>
<dbReference type="InterPro" id="IPR000905">
    <property type="entry name" value="Gcp-like_dom"/>
</dbReference>
<reference evidence="2 3" key="1">
    <citation type="submission" date="2021-11" db="EMBL/GenBank/DDBJ databases">
        <title>Genome sequence.</title>
        <authorList>
            <person name="Sun Q."/>
        </authorList>
    </citation>
    <scope>NUCLEOTIDE SEQUENCE [LARGE SCALE GENOMIC DNA]</scope>
    <source>
        <strain evidence="2 3">KCTC 12005</strain>
    </source>
</reference>
<name>A0AAW4Y2K9_9BURK</name>
<dbReference type="SUPFAM" id="SSF53067">
    <property type="entry name" value="Actin-like ATPase domain"/>
    <property type="match status" value="2"/>
</dbReference>
<evidence type="ECO:0000313" key="2">
    <source>
        <dbReference type="EMBL" id="MCD2167533.1"/>
    </source>
</evidence>
<dbReference type="GO" id="GO:0061711">
    <property type="term" value="F:tRNA N(6)-L-threonylcarbamoyladenine synthase activity"/>
    <property type="evidence" value="ECO:0007669"/>
    <property type="project" value="UniProtKB-EC"/>
</dbReference>
<dbReference type="CDD" id="cd24032">
    <property type="entry name" value="ASKHA_NBD_TsaB"/>
    <property type="match status" value="1"/>
</dbReference>
<keyword evidence="2" id="KW-0012">Acyltransferase</keyword>
<dbReference type="AlphaFoldDB" id="A0AAW4Y2K9"/>
<dbReference type="Proteomes" id="UP001199260">
    <property type="component" value="Unassembled WGS sequence"/>
</dbReference>
<dbReference type="EC" id="2.3.1.234" evidence="2"/>